<protein>
    <submittedName>
        <fullName evidence="1">Uncharacterized protein</fullName>
    </submittedName>
</protein>
<dbReference type="Proteomes" id="UP000011086">
    <property type="component" value="Unassembled WGS sequence"/>
</dbReference>
<reference evidence="1" key="1">
    <citation type="journal article" date="2012" name="PLoS Genet.">
        <title>Comparative analysis of the genomes of two field isolates of the rice blast fungus Magnaporthe oryzae.</title>
        <authorList>
            <person name="Xue M."/>
            <person name="Yang J."/>
            <person name="Li Z."/>
            <person name="Hu S."/>
            <person name="Yao N."/>
            <person name="Dean R.A."/>
            <person name="Zhao W."/>
            <person name="Shen M."/>
            <person name="Zhang H."/>
            <person name="Li C."/>
            <person name="Liu L."/>
            <person name="Cao L."/>
            <person name="Xu X."/>
            <person name="Xing Y."/>
            <person name="Hsiang T."/>
            <person name="Zhang Z."/>
            <person name="Xu J.R."/>
            <person name="Peng Y.L."/>
        </authorList>
    </citation>
    <scope>NUCLEOTIDE SEQUENCE</scope>
    <source>
        <strain evidence="1">Y34</strain>
    </source>
</reference>
<accession>A0AA97P8V7</accession>
<dbReference type="AlphaFoldDB" id="A0AA97P8V7"/>
<name>A0AA97P8V7_PYRO3</name>
<proteinExistence type="predicted"/>
<organism evidence="1">
    <name type="scientific">Pyricularia oryzae (strain Y34)</name>
    <name type="common">Rice blast fungus</name>
    <name type="synonym">Magnaporthe oryzae</name>
    <dbReference type="NCBI Taxonomy" id="1143189"/>
    <lineage>
        <taxon>Eukaryota</taxon>
        <taxon>Fungi</taxon>
        <taxon>Dikarya</taxon>
        <taxon>Ascomycota</taxon>
        <taxon>Pezizomycotina</taxon>
        <taxon>Sordariomycetes</taxon>
        <taxon>Sordariomycetidae</taxon>
        <taxon>Magnaporthales</taxon>
        <taxon>Pyriculariaceae</taxon>
        <taxon>Pyricularia</taxon>
    </lineage>
</organism>
<gene>
    <name evidence="1" type="ORF">OOU_Y34scaffold00127g4</name>
</gene>
<dbReference type="EMBL" id="JH793319">
    <property type="protein sequence ID" value="ELQ43797.1"/>
    <property type="molecule type" value="Genomic_DNA"/>
</dbReference>
<sequence>MCGHDTSGKPRGGAIAVLNSSMTSPQTCGWCAELTFHTPGRPGSPLATHARLTSVGGEDLTDFTKTSVLIHESGDFTRCAEDCGLFRSFDFQSAVLVDGGLALEMELPHPMEIQVGDNGIIGRRVSMLHGKSGCKINAKKAASIMVVEVSKFNPFPMRYTGRSQDWKLHVDIKLAKFPNSSTMKTELAMRNVATYYGTGCTVAINMT</sequence>
<evidence type="ECO:0000313" key="1">
    <source>
        <dbReference type="EMBL" id="ELQ43797.1"/>
    </source>
</evidence>